<organism evidence="1 2">
    <name type="scientific">Manihot esculenta</name>
    <name type="common">Cassava</name>
    <name type="synonym">Jatropha manihot</name>
    <dbReference type="NCBI Taxonomy" id="3983"/>
    <lineage>
        <taxon>Eukaryota</taxon>
        <taxon>Viridiplantae</taxon>
        <taxon>Streptophyta</taxon>
        <taxon>Embryophyta</taxon>
        <taxon>Tracheophyta</taxon>
        <taxon>Spermatophyta</taxon>
        <taxon>Magnoliopsida</taxon>
        <taxon>eudicotyledons</taxon>
        <taxon>Gunneridae</taxon>
        <taxon>Pentapetalae</taxon>
        <taxon>rosids</taxon>
        <taxon>fabids</taxon>
        <taxon>Malpighiales</taxon>
        <taxon>Euphorbiaceae</taxon>
        <taxon>Crotonoideae</taxon>
        <taxon>Manihoteae</taxon>
        <taxon>Manihot</taxon>
    </lineage>
</organism>
<sequence>MTGSNIPVIVRKYKIKWLESFKNTTTEIVVKNWIIKRAQFPTVSYANKLTLQEQPSFGAQKAQCQALLAVAKTPEEYKMICQQIFNHLGSGESVKNEKLKQEEIKSSNKDSSRKALSRRKNKKTVQFRIEVDNVIQYVILQ</sequence>
<proteinExistence type="predicted"/>
<keyword evidence="2" id="KW-1185">Reference proteome</keyword>
<name>A0ACB7H2A3_MANES</name>
<dbReference type="EMBL" id="CM004396">
    <property type="protein sequence ID" value="KAG8646160.1"/>
    <property type="molecule type" value="Genomic_DNA"/>
</dbReference>
<evidence type="ECO:0000313" key="2">
    <source>
        <dbReference type="Proteomes" id="UP000091857"/>
    </source>
</evidence>
<protein>
    <submittedName>
        <fullName evidence="1">Uncharacterized protein</fullName>
    </submittedName>
</protein>
<accession>A0ACB7H2A3</accession>
<comment type="caution">
    <text evidence="1">The sequence shown here is derived from an EMBL/GenBank/DDBJ whole genome shotgun (WGS) entry which is preliminary data.</text>
</comment>
<dbReference type="Proteomes" id="UP000091857">
    <property type="component" value="Chromosome 10"/>
</dbReference>
<gene>
    <name evidence="1" type="ORF">MANES_10G129101v8</name>
</gene>
<reference evidence="2" key="1">
    <citation type="journal article" date="2016" name="Nat. Biotechnol.">
        <title>Sequencing wild and cultivated cassava and related species reveals extensive interspecific hybridization and genetic diversity.</title>
        <authorList>
            <person name="Bredeson J.V."/>
            <person name="Lyons J.B."/>
            <person name="Prochnik S.E."/>
            <person name="Wu G.A."/>
            <person name="Ha C.M."/>
            <person name="Edsinger-Gonzales E."/>
            <person name="Grimwood J."/>
            <person name="Schmutz J."/>
            <person name="Rabbi I.Y."/>
            <person name="Egesi C."/>
            <person name="Nauluvula P."/>
            <person name="Lebot V."/>
            <person name="Ndunguru J."/>
            <person name="Mkamilo G."/>
            <person name="Bart R.S."/>
            <person name="Setter T.L."/>
            <person name="Gleadow R.M."/>
            <person name="Kulakow P."/>
            <person name="Ferguson M.E."/>
            <person name="Rounsley S."/>
            <person name="Rokhsar D.S."/>
        </authorList>
    </citation>
    <scope>NUCLEOTIDE SEQUENCE [LARGE SCALE GENOMIC DNA]</scope>
    <source>
        <strain evidence="2">cv. AM560-2</strain>
    </source>
</reference>
<evidence type="ECO:0000313" key="1">
    <source>
        <dbReference type="EMBL" id="KAG8646160.1"/>
    </source>
</evidence>